<keyword evidence="5" id="KW-0560">Oxidoreductase</keyword>
<dbReference type="PANTHER" id="PTHR24305:SF166">
    <property type="entry name" value="CYTOCHROME P450 12A4, MITOCHONDRIAL-RELATED"/>
    <property type="match status" value="1"/>
</dbReference>
<dbReference type="AlphaFoldDB" id="A0A9N9WIV8"/>
<gene>
    <name evidence="6" type="ORF">DIATSA_LOCUS12161</name>
</gene>
<evidence type="ECO:0000256" key="2">
    <source>
        <dbReference type="ARBA" id="ARBA00010617"/>
    </source>
</evidence>
<keyword evidence="4 5" id="KW-0349">Heme</keyword>
<evidence type="ECO:0000256" key="3">
    <source>
        <dbReference type="ARBA" id="ARBA00023033"/>
    </source>
</evidence>
<evidence type="ECO:0000256" key="4">
    <source>
        <dbReference type="PIRSR" id="PIRSR602401-1"/>
    </source>
</evidence>
<reference evidence="6" key="1">
    <citation type="submission" date="2021-12" db="EMBL/GenBank/DDBJ databases">
        <authorList>
            <person name="King R."/>
        </authorList>
    </citation>
    <scope>NUCLEOTIDE SEQUENCE</scope>
</reference>
<dbReference type="InterPro" id="IPR002401">
    <property type="entry name" value="Cyt_P450_E_grp-I"/>
</dbReference>
<dbReference type="OrthoDB" id="1372046at2759"/>
<dbReference type="GO" id="GO:0020037">
    <property type="term" value="F:heme binding"/>
    <property type="evidence" value="ECO:0007669"/>
    <property type="project" value="InterPro"/>
</dbReference>
<accession>A0A9N9WIV8</accession>
<keyword evidence="4 5" id="KW-0408">Iron</keyword>
<sequence>MAEKENKAQSITDAARNSNEDKGKYTIKSNSNCMVCVYAMNRHPKWGVDVECFNPERWLSDAAPSAFASFGVGKRNCIGKLFSLTAMKILLINLMKEYAISTNGVKMAVKQKLFLSSYSGHHVSLQKRR</sequence>
<dbReference type="PROSITE" id="PS00086">
    <property type="entry name" value="CYTOCHROME_P450"/>
    <property type="match status" value="1"/>
</dbReference>
<dbReference type="Proteomes" id="UP001153714">
    <property type="component" value="Chromosome 7"/>
</dbReference>
<dbReference type="InterPro" id="IPR050121">
    <property type="entry name" value="Cytochrome_P450_monoxygenase"/>
</dbReference>
<comment type="cofactor">
    <cofactor evidence="1 4">
        <name>heme</name>
        <dbReference type="ChEBI" id="CHEBI:30413"/>
    </cofactor>
</comment>
<keyword evidence="7" id="KW-1185">Reference proteome</keyword>
<dbReference type="SUPFAM" id="SSF48264">
    <property type="entry name" value="Cytochrome P450"/>
    <property type="match status" value="1"/>
</dbReference>
<dbReference type="InterPro" id="IPR001128">
    <property type="entry name" value="Cyt_P450"/>
</dbReference>
<evidence type="ECO:0000313" key="7">
    <source>
        <dbReference type="Proteomes" id="UP001153714"/>
    </source>
</evidence>
<proteinExistence type="inferred from homology"/>
<dbReference type="PRINTS" id="PR00463">
    <property type="entry name" value="EP450I"/>
</dbReference>
<dbReference type="InterPro" id="IPR017972">
    <property type="entry name" value="Cyt_P450_CS"/>
</dbReference>
<dbReference type="Gene3D" id="1.10.630.10">
    <property type="entry name" value="Cytochrome P450"/>
    <property type="match status" value="1"/>
</dbReference>
<dbReference type="Pfam" id="PF00067">
    <property type="entry name" value="p450"/>
    <property type="match status" value="1"/>
</dbReference>
<feature type="binding site" description="axial binding residue" evidence="4">
    <location>
        <position position="77"/>
    </location>
    <ligand>
        <name>heme</name>
        <dbReference type="ChEBI" id="CHEBI:30413"/>
    </ligand>
    <ligandPart>
        <name>Fe</name>
        <dbReference type="ChEBI" id="CHEBI:18248"/>
    </ligandPart>
</feature>
<evidence type="ECO:0008006" key="8">
    <source>
        <dbReference type="Google" id="ProtNLM"/>
    </source>
</evidence>
<keyword evidence="3 5" id="KW-0503">Monooxygenase</keyword>
<dbReference type="GO" id="GO:0004497">
    <property type="term" value="F:monooxygenase activity"/>
    <property type="evidence" value="ECO:0007669"/>
    <property type="project" value="UniProtKB-KW"/>
</dbReference>
<comment type="similarity">
    <text evidence="2 5">Belongs to the cytochrome P450 family.</text>
</comment>
<dbReference type="GO" id="GO:0016705">
    <property type="term" value="F:oxidoreductase activity, acting on paired donors, with incorporation or reduction of molecular oxygen"/>
    <property type="evidence" value="ECO:0007669"/>
    <property type="project" value="InterPro"/>
</dbReference>
<organism evidence="6 7">
    <name type="scientific">Diatraea saccharalis</name>
    <name type="common">sugarcane borer</name>
    <dbReference type="NCBI Taxonomy" id="40085"/>
    <lineage>
        <taxon>Eukaryota</taxon>
        <taxon>Metazoa</taxon>
        <taxon>Ecdysozoa</taxon>
        <taxon>Arthropoda</taxon>
        <taxon>Hexapoda</taxon>
        <taxon>Insecta</taxon>
        <taxon>Pterygota</taxon>
        <taxon>Neoptera</taxon>
        <taxon>Endopterygota</taxon>
        <taxon>Lepidoptera</taxon>
        <taxon>Glossata</taxon>
        <taxon>Ditrysia</taxon>
        <taxon>Pyraloidea</taxon>
        <taxon>Crambidae</taxon>
        <taxon>Crambinae</taxon>
        <taxon>Diatraea</taxon>
    </lineage>
</organism>
<name>A0A9N9WIV8_9NEOP</name>
<protein>
    <recommendedName>
        <fullName evidence="8">Cytochrome P450</fullName>
    </recommendedName>
</protein>
<dbReference type="InterPro" id="IPR036396">
    <property type="entry name" value="Cyt_P450_sf"/>
</dbReference>
<reference evidence="6" key="2">
    <citation type="submission" date="2022-10" db="EMBL/GenBank/DDBJ databases">
        <authorList>
            <consortium name="ENA_rothamsted_submissions"/>
            <consortium name="culmorum"/>
            <person name="King R."/>
        </authorList>
    </citation>
    <scope>NUCLEOTIDE SEQUENCE</scope>
</reference>
<evidence type="ECO:0000256" key="5">
    <source>
        <dbReference type="RuleBase" id="RU000461"/>
    </source>
</evidence>
<evidence type="ECO:0000256" key="1">
    <source>
        <dbReference type="ARBA" id="ARBA00001971"/>
    </source>
</evidence>
<dbReference type="GO" id="GO:0005506">
    <property type="term" value="F:iron ion binding"/>
    <property type="evidence" value="ECO:0007669"/>
    <property type="project" value="InterPro"/>
</dbReference>
<evidence type="ECO:0000313" key="6">
    <source>
        <dbReference type="EMBL" id="CAG9794814.1"/>
    </source>
</evidence>
<dbReference type="PANTHER" id="PTHR24305">
    <property type="entry name" value="CYTOCHROME P450"/>
    <property type="match status" value="1"/>
</dbReference>
<keyword evidence="4 5" id="KW-0479">Metal-binding</keyword>
<dbReference type="EMBL" id="OU893338">
    <property type="protein sequence ID" value="CAG9794814.1"/>
    <property type="molecule type" value="Genomic_DNA"/>
</dbReference>